<sequence length="382" mass="45031">MSILRSNAGWKAKDFKGMTFEKIEEKFIPVWEKMQDFVPMNFKLESKRLKRPGIQLDKKRFKKLKTAKVSEELYIEALQVKYPIIDWEIYSEGMRKCWKLIRVGNHTEVYQIFKDMLKKFDREDLDKLCSLVKETYSTTEVTDEKAKEIWVELKRLYKLDSRDPLWALQSPTVSISVPSVDVYTAKKFATVKDFALLHEEKIYTESKTTLWTIKGVLRKFEQWKFITQQCLQHEHYVLWEVIKFDDSYKAPSKETAKEKGLTGEVSSSTKKKGRTVAITAKDMQKRKNDVKARTTILLALPDEHQLRLSKYDSTKELLQAIVSHLEFMDVPIEQDDLNQKFLTSLALEWLVYTIVWRNKDDLNTVSMDDVYNHLKVCEPEVQ</sequence>
<reference evidence="1" key="1">
    <citation type="journal article" date="2019" name="Sci. Rep.">
        <title>Draft genome of Tanacetum cinerariifolium, the natural source of mosquito coil.</title>
        <authorList>
            <person name="Yamashiro T."/>
            <person name="Shiraishi A."/>
            <person name="Satake H."/>
            <person name="Nakayama K."/>
        </authorList>
    </citation>
    <scope>NUCLEOTIDE SEQUENCE</scope>
</reference>
<evidence type="ECO:0000313" key="1">
    <source>
        <dbReference type="EMBL" id="GFA79142.1"/>
    </source>
</evidence>
<proteinExistence type="predicted"/>
<name>A0A699K8L8_TANCI</name>
<accession>A0A699K8L8</accession>
<organism evidence="1">
    <name type="scientific">Tanacetum cinerariifolium</name>
    <name type="common">Dalmatian daisy</name>
    <name type="synonym">Chrysanthemum cinerariifolium</name>
    <dbReference type="NCBI Taxonomy" id="118510"/>
    <lineage>
        <taxon>Eukaryota</taxon>
        <taxon>Viridiplantae</taxon>
        <taxon>Streptophyta</taxon>
        <taxon>Embryophyta</taxon>
        <taxon>Tracheophyta</taxon>
        <taxon>Spermatophyta</taxon>
        <taxon>Magnoliopsida</taxon>
        <taxon>eudicotyledons</taxon>
        <taxon>Gunneridae</taxon>
        <taxon>Pentapetalae</taxon>
        <taxon>asterids</taxon>
        <taxon>campanulids</taxon>
        <taxon>Asterales</taxon>
        <taxon>Asteraceae</taxon>
        <taxon>Asteroideae</taxon>
        <taxon>Anthemideae</taxon>
        <taxon>Anthemidinae</taxon>
        <taxon>Tanacetum</taxon>
    </lineage>
</organism>
<comment type="caution">
    <text evidence="1">The sequence shown here is derived from an EMBL/GenBank/DDBJ whole genome shotgun (WGS) entry which is preliminary data.</text>
</comment>
<feature type="non-terminal residue" evidence="1">
    <location>
        <position position="382"/>
    </location>
</feature>
<dbReference type="EMBL" id="BKCJ010488608">
    <property type="protein sequence ID" value="GFA79142.1"/>
    <property type="molecule type" value="Genomic_DNA"/>
</dbReference>
<gene>
    <name evidence="1" type="ORF">Tci_651114</name>
</gene>
<protein>
    <submittedName>
        <fullName evidence="1">Uncharacterized protein</fullName>
    </submittedName>
</protein>
<dbReference type="AlphaFoldDB" id="A0A699K8L8"/>